<organism evidence="2 3">
    <name type="scientific">Luteibacter jiangsuensis</name>
    <dbReference type="NCBI Taxonomy" id="637577"/>
    <lineage>
        <taxon>Bacteria</taxon>
        <taxon>Pseudomonadati</taxon>
        <taxon>Pseudomonadota</taxon>
        <taxon>Gammaproteobacteria</taxon>
        <taxon>Lysobacterales</taxon>
        <taxon>Rhodanobacteraceae</taxon>
        <taxon>Luteibacter</taxon>
    </lineage>
</organism>
<name>A0ABT9T0B8_9GAMM</name>
<dbReference type="InterPro" id="IPR029058">
    <property type="entry name" value="AB_hydrolase_fold"/>
</dbReference>
<proteinExistence type="predicted"/>
<evidence type="ECO:0000259" key="1">
    <source>
        <dbReference type="Pfam" id="PF12146"/>
    </source>
</evidence>
<dbReference type="EMBL" id="JAUSSK010000004">
    <property type="protein sequence ID" value="MDQ0010697.1"/>
    <property type="molecule type" value="Genomic_DNA"/>
</dbReference>
<sequence>MRTLDELASDIDQRERQVADIKADNEARIVFGAGVPHDRQPLSVVYLHGFTASQAEGAPAHRTIARACAAHLFLNRLTGHGSDEPGAMAGASPERWRADADAALEIGLRLGEKIVLVCTSMGASLALDLAVRRPDAIAAVVAWSPGIRVHDPEQLRAALLLQGAVVPPGERSPFQRRYWSSMVHSDGYRAIARLFIEWMRPERLGTIVCPVFFGMWDGGEGDRDTLTSVAAMREAFAWLGTAPSRRRLVAYDHAAHVLASPERSPAAARVLADSVAFLHDVGVAR</sequence>
<feature type="domain" description="Serine aminopeptidase S33" evidence="1">
    <location>
        <begin position="44"/>
        <end position="161"/>
    </location>
</feature>
<gene>
    <name evidence="2" type="ORF">J2T07_002903</name>
</gene>
<evidence type="ECO:0000313" key="2">
    <source>
        <dbReference type="EMBL" id="MDQ0010697.1"/>
    </source>
</evidence>
<dbReference type="Gene3D" id="3.40.50.1820">
    <property type="entry name" value="alpha/beta hydrolase"/>
    <property type="match status" value="1"/>
</dbReference>
<comment type="caution">
    <text evidence="2">The sequence shown here is derived from an EMBL/GenBank/DDBJ whole genome shotgun (WGS) entry which is preliminary data.</text>
</comment>
<dbReference type="Pfam" id="PF12146">
    <property type="entry name" value="Hydrolase_4"/>
    <property type="match status" value="1"/>
</dbReference>
<dbReference type="InterPro" id="IPR022742">
    <property type="entry name" value="Hydrolase_4"/>
</dbReference>
<evidence type="ECO:0000313" key="3">
    <source>
        <dbReference type="Proteomes" id="UP001237737"/>
    </source>
</evidence>
<reference evidence="2 3" key="1">
    <citation type="submission" date="2023-07" db="EMBL/GenBank/DDBJ databases">
        <title>Sorghum-associated microbial communities from plants grown in Nebraska, USA.</title>
        <authorList>
            <person name="Schachtman D."/>
        </authorList>
    </citation>
    <scope>NUCLEOTIDE SEQUENCE [LARGE SCALE GENOMIC DNA]</scope>
    <source>
        <strain evidence="2 3">CC60</strain>
    </source>
</reference>
<accession>A0ABT9T0B8</accession>
<protein>
    <submittedName>
        <fullName evidence="2">Pimeloyl-ACP methyl ester carboxylesterase</fullName>
    </submittedName>
</protein>
<dbReference type="Proteomes" id="UP001237737">
    <property type="component" value="Unassembled WGS sequence"/>
</dbReference>
<keyword evidence="3" id="KW-1185">Reference proteome</keyword>
<dbReference type="SUPFAM" id="SSF53474">
    <property type="entry name" value="alpha/beta-Hydrolases"/>
    <property type="match status" value="1"/>
</dbReference>
<dbReference type="RefSeq" id="WP_306850801.1">
    <property type="nucleotide sequence ID" value="NZ_JAUSSK010000004.1"/>
</dbReference>